<evidence type="ECO:0000313" key="2">
    <source>
        <dbReference type="EMBL" id="MDT0543334.1"/>
    </source>
</evidence>
<protein>
    <submittedName>
        <fullName evidence="2">Ribonuclease BN</fullName>
    </submittedName>
</protein>
<feature type="transmembrane region" description="Helical" evidence="1">
    <location>
        <begin position="110"/>
        <end position="129"/>
    </location>
</feature>
<dbReference type="RefSeq" id="WP_311723702.1">
    <property type="nucleotide sequence ID" value="NZ_JAVRFD010000004.1"/>
</dbReference>
<keyword evidence="1" id="KW-0472">Membrane</keyword>
<proteinExistence type="predicted"/>
<organism evidence="2 3">
    <name type="scientific">Streptomyces lonegramiae</name>
    <dbReference type="NCBI Taxonomy" id="3075524"/>
    <lineage>
        <taxon>Bacteria</taxon>
        <taxon>Bacillati</taxon>
        <taxon>Actinomycetota</taxon>
        <taxon>Actinomycetes</taxon>
        <taxon>Kitasatosporales</taxon>
        <taxon>Streptomycetaceae</taxon>
        <taxon>Streptomyces</taxon>
    </lineage>
</organism>
<feature type="transmembrane region" description="Helical" evidence="1">
    <location>
        <begin position="149"/>
        <end position="166"/>
    </location>
</feature>
<evidence type="ECO:0000313" key="3">
    <source>
        <dbReference type="Proteomes" id="UP001180754"/>
    </source>
</evidence>
<keyword evidence="3" id="KW-1185">Reference proteome</keyword>
<feature type="transmembrane region" description="Helical" evidence="1">
    <location>
        <begin position="205"/>
        <end position="230"/>
    </location>
</feature>
<comment type="caution">
    <text evidence="2">The sequence shown here is derived from an EMBL/GenBank/DDBJ whole genome shotgun (WGS) entry which is preliminary data.</text>
</comment>
<sequence>MSSGSGGDEHRPPRFGRARSVLASARAPAPAIARLMERLLAVNTLEAATRLAAQAFLTALPLLMAVAAFAPAGWKSLLADSVRSVVGVHGKALAELRRTLAASGTTRKPSGAAGLVVALIAATAFSRALQTVCERCWSLPRARMRVTAWRWLLWLLVWLAVLFVQAPLRRGFGAGIVSGLVLSLLSSVLLWWWTQHLLLGGRVGWLPLLPGAVLAGAGAVALGYASRLVMPRAMDRSLADFGPLGPVFTLLSWLIAAFLIVVAGLVIGRLVASSTWYARLVGRPPYTPDSNARAKDAP</sequence>
<dbReference type="EMBL" id="JAVRFD010000004">
    <property type="protein sequence ID" value="MDT0543334.1"/>
    <property type="molecule type" value="Genomic_DNA"/>
</dbReference>
<keyword evidence="1" id="KW-1133">Transmembrane helix</keyword>
<dbReference type="Proteomes" id="UP001180754">
    <property type="component" value="Unassembled WGS sequence"/>
</dbReference>
<keyword evidence="1" id="KW-0812">Transmembrane</keyword>
<gene>
    <name evidence="2" type="ORF">RND15_11475</name>
</gene>
<feature type="transmembrane region" description="Helical" evidence="1">
    <location>
        <begin position="250"/>
        <end position="272"/>
    </location>
</feature>
<feature type="transmembrane region" description="Helical" evidence="1">
    <location>
        <begin position="55"/>
        <end position="74"/>
    </location>
</feature>
<reference evidence="2" key="1">
    <citation type="submission" date="2024-05" db="EMBL/GenBank/DDBJ databases">
        <title>30 novel species of actinomycetes from the DSMZ collection.</title>
        <authorList>
            <person name="Nouioui I."/>
        </authorList>
    </citation>
    <scope>NUCLEOTIDE SEQUENCE</scope>
    <source>
        <strain evidence="2">DSM 41529</strain>
    </source>
</reference>
<feature type="transmembrane region" description="Helical" evidence="1">
    <location>
        <begin position="172"/>
        <end position="193"/>
    </location>
</feature>
<evidence type="ECO:0000256" key="1">
    <source>
        <dbReference type="SAM" id="Phobius"/>
    </source>
</evidence>
<name>A0ABU2XBP4_9ACTN</name>
<accession>A0ABU2XBP4</accession>